<proteinExistence type="predicted"/>
<evidence type="ECO:0000313" key="3">
    <source>
        <dbReference type="EMBL" id="OGB90768.1"/>
    </source>
</evidence>
<reference evidence="3 4" key="1">
    <citation type="journal article" date="2016" name="Nat. Commun.">
        <title>Thousands of microbial genomes shed light on interconnected biogeochemical processes in an aquifer system.</title>
        <authorList>
            <person name="Anantharaman K."/>
            <person name="Brown C.T."/>
            <person name="Hug L.A."/>
            <person name="Sharon I."/>
            <person name="Castelle C.J."/>
            <person name="Probst A.J."/>
            <person name="Thomas B.C."/>
            <person name="Singh A."/>
            <person name="Wilkins M.J."/>
            <person name="Karaoz U."/>
            <person name="Brodie E.L."/>
            <person name="Williams K.H."/>
            <person name="Hubbard S.S."/>
            <person name="Banfield J.F."/>
        </authorList>
    </citation>
    <scope>NUCLEOTIDE SEQUENCE [LARGE SCALE GENOMIC DNA]</scope>
</reference>
<dbReference type="AlphaFoldDB" id="A0A1F4Q486"/>
<evidence type="ECO:0000313" key="4">
    <source>
        <dbReference type="Proteomes" id="UP000178724"/>
    </source>
</evidence>
<evidence type="ECO:0000256" key="1">
    <source>
        <dbReference type="SAM" id="Phobius"/>
    </source>
</evidence>
<accession>A0A1F4Q486</accession>
<dbReference type="EMBL" id="METM01000004">
    <property type="protein sequence ID" value="OGB90768.1"/>
    <property type="molecule type" value="Genomic_DNA"/>
</dbReference>
<sequence>MSYLRPIFIIAAVALTLGVFYWALFLPKDDISQRIYRTLKEQETRADLAFKKVSFEESTEGLKFWQLEAESAVVNKSTGLATLKNTRGIFFKNGKPVLKFRSPAALWDMAKKEIYLDQPLGNGPGYLFRANNLSWKFSAQEKIFLDGSPRVVIEPRGGSQVSLEAKRFEINSAEDSLTAFGEPIVHWREARVSSRLAGYYQREKKIKLRGDVRLAYNDISAWGAAADYLPEKQYVVLSGAAGAEQGESKLSGDKVMVSLKDRKISLVGKSKVVIPAGEVKKK</sequence>
<name>A0A1F4Q486_UNCSA</name>
<dbReference type="InterPro" id="IPR005653">
    <property type="entry name" value="OstA-like_N"/>
</dbReference>
<protein>
    <recommendedName>
        <fullName evidence="2">Organic solvent tolerance-like N-terminal domain-containing protein</fullName>
    </recommendedName>
</protein>
<evidence type="ECO:0000259" key="2">
    <source>
        <dbReference type="Pfam" id="PF03968"/>
    </source>
</evidence>
<feature type="transmembrane region" description="Helical" evidence="1">
    <location>
        <begin position="6"/>
        <end position="27"/>
    </location>
</feature>
<keyword evidence="1" id="KW-1133">Transmembrane helix</keyword>
<keyword evidence="1" id="KW-0812">Transmembrane</keyword>
<keyword evidence="1" id="KW-0472">Membrane</keyword>
<dbReference type="Gene3D" id="2.60.450.10">
    <property type="entry name" value="Lipopolysaccharide (LPS) transport protein A like domain"/>
    <property type="match status" value="1"/>
</dbReference>
<dbReference type="Pfam" id="PF03968">
    <property type="entry name" value="LptD_N"/>
    <property type="match status" value="1"/>
</dbReference>
<comment type="caution">
    <text evidence="3">The sequence shown here is derived from an EMBL/GenBank/DDBJ whole genome shotgun (WGS) entry which is preliminary data.</text>
</comment>
<dbReference type="Proteomes" id="UP000178724">
    <property type="component" value="Unassembled WGS sequence"/>
</dbReference>
<feature type="domain" description="Organic solvent tolerance-like N-terminal" evidence="2">
    <location>
        <begin position="204"/>
        <end position="261"/>
    </location>
</feature>
<gene>
    <name evidence="3" type="ORF">A2625_06975</name>
</gene>
<organism evidence="3 4">
    <name type="scientific">candidate division WOR-1 bacterium RIFCSPHIGHO2_01_FULL_53_15</name>
    <dbReference type="NCBI Taxonomy" id="1802564"/>
    <lineage>
        <taxon>Bacteria</taxon>
        <taxon>Bacillati</taxon>
        <taxon>Saganbacteria</taxon>
    </lineage>
</organism>